<dbReference type="OrthoDB" id="123362at2"/>
<dbReference type="PANTHER" id="PTHR35102">
    <property type="entry name" value="E3 UBIQUITIN-PROTEIN LIGASE"/>
    <property type="match status" value="1"/>
</dbReference>
<dbReference type="Pfam" id="PF09835">
    <property type="entry name" value="DUF2062"/>
    <property type="match status" value="1"/>
</dbReference>
<proteinExistence type="predicted"/>
<dbReference type="EMBL" id="LT629690">
    <property type="protein sequence ID" value="SDF56746.1"/>
    <property type="molecule type" value="Genomic_DNA"/>
</dbReference>
<evidence type="ECO:0000259" key="2">
    <source>
        <dbReference type="Pfam" id="PF09835"/>
    </source>
</evidence>
<feature type="transmembrane region" description="Helical" evidence="1">
    <location>
        <begin position="129"/>
        <end position="150"/>
    </location>
</feature>
<keyword evidence="1" id="KW-0472">Membrane</keyword>
<accession>A0A1G7M561</accession>
<protein>
    <recommendedName>
        <fullName evidence="2">DUF2062 domain-containing protein</fullName>
    </recommendedName>
</protein>
<keyword evidence="1" id="KW-0812">Transmembrane</keyword>
<gene>
    <name evidence="3" type="ORF">SAMN05444167_2700</name>
</gene>
<dbReference type="RefSeq" id="WP_083345598.1">
    <property type="nucleotide sequence ID" value="NZ_LT629690.1"/>
</dbReference>
<feature type="transmembrane region" description="Helical" evidence="1">
    <location>
        <begin position="34"/>
        <end position="60"/>
    </location>
</feature>
<evidence type="ECO:0000313" key="3">
    <source>
        <dbReference type="EMBL" id="SDF56746.1"/>
    </source>
</evidence>
<dbReference type="PANTHER" id="PTHR35102:SF1">
    <property type="entry name" value="E3 UBIQUITIN-PROTEIN LIGASE"/>
    <property type="match status" value="1"/>
</dbReference>
<keyword evidence="1" id="KW-1133">Transmembrane helix</keyword>
<sequence>MITVAQDVRHSWLRRTIISPVVRLLRRGASPKRLAWSLTIGFIIGINPVIGSTTVLTIAVSHLFRLNHPASQLGTHSAYPFQILLLLPFLQAGSLVFGMGPLPLQPSEILQMVKTHPLDLLRTLWTWEWHALVLWAVMAAVLTPALATLLTRILERAARRPRAAA</sequence>
<feature type="domain" description="DUF2062" evidence="2">
    <location>
        <begin position="20"/>
        <end position="158"/>
    </location>
</feature>
<reference evidence="4" key="1">
    <citation type="submission" date="2016-10" db="EMBL/GenBank/DDBJ databases">
        <authorList>
            <person name="Varghese N."/>
            <person name="Submissions S."/>
        </authorList>
    </citation>
    <scope>NUCLEOTIDE SEQUENCE [LARGE SCALE GENOMIC DNA]</scope>
    <source>
        <strain evidence="4">GAS232</strain>
    </source>
</reference>
<dbReference type="Proteomes" id="UP000182427">
    <property type="component" value="Chromosome I"/>
</dbReference>
<keyword evidence="4" id="KW-1185">Reference proteome</keyword>
<evidence type="ECO:0000313" key="4">
    <source>
        <dbReference type="Proteomes" id="UP000182427"/>
    </source>
</evidence>
<evidence type="ECO:0000256" key="1">
    <source>
        <dbReference type="SAM" id="Phobius"/>
    </source>
</evidence>
<dbReference type="InterPro" id="IPR018639">
    <property type="entry name" value="DUF2062"/>
</dbReference>
<organism evidence="3 4">
    <name type="scientific">Terriglobus roseus</name>
    <dbReference type="NCBI Taxonomy" id="392734"/>
    <lineage>
        <taxon>Bacteria</taxon>
        <taxon>Pseudomonadati</taxon>
        <taxon>Acidobacteriota</taxon>
        <taxon>Terriglobia</taxon>
        <taxon>Terriglobales</taxon>
        <taxon>Acidobacteriaceae</taxon>
        <taxon>Terriglobus</taxon>
    </lineage>
</organism>
<dbReference type="AlphaFoldDB" id="A0A1G7M561"/>
<name>A0A1G7M561_9BACT</name>